<keyword evidence="2" id="KW-0326">Glycosidase</keyword>
<keyword evidence="3" id="KW-1185">Reference proteome</keyword>
<dbReference type="PANTHER" id="PTHR34987">
    <property type="entry name" value="C, PUTATIVE (AFU_ORTHOLOGUE AFUA_3G02880)-RELATED"/>
    <property type="match status" value="1"/>
</dbReference>
<dbReference type="InterPro" id="IPR008928">
    <property type="entry name" value="6-hairpin_glycosidase_sf"/>
</dbReference>
<dbReference type="Gene3D" id="2.60.120.260">
    <property type="entry name" value="Galactose-binding domain-like"/>
    <property type="match status" value="1"/>
</dbReference>
<dbReference type="InterPro" id="IPR035396">
    <property type="entry name" value="Bac_rhamnosid6H"/>
</dbReference>
<name>A0ABR4GU30_9EURO</name>
<dbReference type="PANTHER" id="PTHR34987:SF2">
    <property type="entry name" value="B, PUTATIVE (AFU_ORTHOLOGUE AFUA_7G05040)-RELATED"/>
    <property type="match status" value="1"/>
</dbReference>
<accession>A0ABR4GU30</accession>
<protein>
    <submittedName>
        <fullName evidence="2">Six-hairpin glycosidase</fullName>
    </submittedName>
</protein>
<comment type="caution">
    <text evidence="2">The sequence shown here is derived from an EMBL/GenBank/DDBJ whole genome shotgun (WGS) entry which is preliminary data.</text>
</comment>
<evidence type="ECO:0000313" key="2">
    <source>
        <dbReference type="EMBL" id="KAL2802578.1"/>
    </source>
</evidence>
<dbReference type="Proteomes" id="UP001610334">
    <property type="component" value="Unassembled WGS sequence"/>
</dbReference>
<dbReference type="Pfam" id="PF17389">
    <property type="entry name" value="Bac_rhamnosid6H"/>
    <property type="match status" value="1"/>
</dbReference>
<dbReference type="InterPro" id="IPR012341">
    <property type="entry name" value="6hp_glycosidase-like_sf"/>
</dbReference>
<feature type="domain" description="Alpha-L-rhamnosidase six-hairpin glycosidase" evidence="1">
    <location>
        <begin position="382"/>
        <end position="648"/>
    </location>
</feature>
<evidence type="ECO:0000259" key="1">
    <source>
        <dbReference type="Pfam" id="PF17389"/>
    </source>
</evidence>
<gene>
    <name evidence="2" type="ORF">BJX63DRAFT_440791</name>
</gene>
<dbReference type="Gene3D" id="1.50.10.10">
    <property type="match status" value="1"/>
</dbReference>
<sequence length="803" mass="91335">MALEFDRTWIWHPDFNETETGTAGRLVHFRRVIDIDGEPPSSLKLHITADTRYKLYANYQLVGFGPVKGDQNLWFYDEVDVGPFLQAGENIIGVHVLRFFHATAYAPSFPRLPTGGLRILVVDSSDPLSEPLETSALWEAAIDWHTVLRVDQDEDDFLHIYEITVPDEEPPVWVPAKVLDYKVSTGNSTPWNLSPRLIPAMKTEHSRISSIRNVHSTLNVEDWKTIFGLAPVDERHCGLLLPAGTRHSLELQAEHHSTAFIRIRFKRPATGGSILKVKYSESYEDEPESTPWVRRKGDRLDYLKRLFGPEDIYHFQGPLSAESPRYVAGDSSEIFMPYHFRTFRFIGLDISVHPSCDLVLESFEIERTAYPLKQHARVKANEESEDLWTTSIRTLQNCMHDCYEDCPFYEQLQYAMDSRSSALFTYCVSGDDRLARQAIIQIHSSFNARVGLTKSRAPTHRAQFIPTFSLYWVCMISDHLLYFNDKEFVSQFLPVIDAVLWYFHSRIDKQNGLSTSELRPGIWNYVDWTPQWTPHGIPPAILRTGVSTFTNQLYAYTLSQAAQLVSALGRHALAGEYTQRANNIIHALQTHCFTGTFFSDTINSQTNPTADFSQHCQVWAVLCGAIAGEDAQKLLRSSFQQQQAHAAYSTSTNGGFTQESVSMSFYTLRALSLAGGDLYDAHFHRFWAPWRRQLAQNVDTWVEDHVSQRSDCHAWGSVPIYEFIAEVAGVRPADPGWRVIEIRPRIALYRELEATVPLRAVDGEVIGLVHVSWRRMDGGETRVEVRVDGEAAACHSACSHVMR</sequence>
<dbReference type="GO" id="GO:0016798">
    <property type="term" value="F:hydrolase activity, acting on glycosyl bonds"/>
    <property type="evidence" value="ECO:0007669"/>
    <property type="project" value="UniProtKB-KW"/>
</dbReference>
<dbReference type="SUPFAM" id="SSF48208">
    <property type="entry name" value="Six-hairpin glycosidases"/>
    <property type="match status" value="1"/>
</dbReference>
<reference evidence="2 3" key="1">
    <citation type="submission" date="2024-07" db="EMBL/GenBank/DDBJ databases">
        <title>Section-level genome sequencing and comparative genomics of Aspergillus sections Usti and Cavernicolus.</title>
        <authorList>
            <consortium name="Lawrence Berkeley National Laboratory"/>
            <person name="Nybo J.L."/>
            <person name="Vesth T.C."/>
            <person name="Theobald S."/>
            <person name="Frisvad J.C."/>
            <person name="Larsen T.O."/>
            <person name="Kjaerboelling I."/>
            <person name="Rothschild-Mancinelli K."/>
            <person name="Lyhne E.K."/>
            <person name="Kogle M.E."/>
            <person name="Barry K."/>
            <person name="Clum A."/>
            <person name="Na H."/>
            <person name="Ledsgaard L."/>
            <person name="Lin J."/>
            <person name="Lipzen A."/>
            <person name="Kuo A."/>
            <person name="Riley R."/>
            <person name="Mondo S."/>
            <person name="Labutti K."/>
            <person name="Haridas S."/>
            <person name="Pangalinan J."/>
            <person name="Salamov A.A."/>
            <person name="Simmons B.A."/>
            <person name="Magnuson J.K."/>
            <person name="Chen J."/>
            <person name="Drula E."/>
            <person name="Henrissat B."/>
            <person name="Wiebenga A."/>
            <person name="Lubbers R.J."/>
            <person name="Gomes A.C."/>
            <person name="Makela M.R."/>
            <person name="Stajich J."/>
            <person name="Grigoriev I.V."/>
            <person name="Mortensen U.H."/>
            <person name="De Vries R.P."/>
            <person name="Baker S.E."/>
            <person name="Andersen M.R."/>
        </authorList>
    </citation>
    <scope>NUCLEOTIDE SEQUENCE [LARGE SCALE GENOMIC DNA]</scope>
    <source>
        <strain evidence="2 3">CBS 588.65</strain>
    </source>
</reference>
<organism evidence="2 3">
    <name type="scientific">Aspergillus granulosus</name>
    <dbReference type="NCBI Taxonomy" id="176169"/>
    <lineage>
        <taxon>Eukaryota</taxon>
        <taxon>Fungi</taxon>
        <taxon>Dikarya</taxon>
        <taxon>Ascomycota</taxon>
        <taxon>Pezizomycotina</taxon>
        <taxon>Eurotiomycetes</taxon>
        <taxon>Eurotiomycetidae</taxon>
        <taxon>Eurotiales</taxon>
        <taxon>Aspergillaceae</taxon>
        <taxon>Aspergillus</taxon>
        <taxon>Aspergillus subgen. Nidulantes</taxon>
    </lineage>
</organism>
<keyword evidence="2" id="KW-0378">Hydrolase</keyword>
<proteinExistence type="predicted"/>
<dbReference type="EMBL" id="JBFXLT010000174">
    <property type="protein sequence ID" value="KAL2802578.1"/>
    <property type="molecule type" value="Genomic_DNA"/>
</dbReference>
<dbReference type="Gene3D" id="2.60.420.10">
    <property type="entry name" value="Maltose phosphorylase, domain 3"/>
    <property type="match status" value="1"/>
</dbReference>
<evidence type="ECO:0000313" key="3">
    <source>
        <dbReference type="Proteomes" id="UP001610334"/>
    </source>
</evidence>